<dbReference type="Pfam" id="PF09350">
    <property type="entry name" value="DJC28_CD"/>
    <property type="match status" value="1"/>
</dbReference>
<dbReference type="InterPro" id="IPR018961">
    <property type="entry name" value="DnaJ_homolog_subfam-C_membr-28"/>
</dbReference>
<feature type="compositionally biased region" description="Polar residues" evidence="1">
    <location>
        <begin position="66"/>
        <end position="77"/>
    </location>
</feature>
<evidence type="ECO:0000256" key="1">
    <source>
        <dbReference type="SAM" id="MobiDB-lite"/>
    </source>
</evidence>
<evidence type="ECO:0000259" key="2">
    <source>
        <dbReference type="Pfam" id="PF09350"/>
    </source>
</evidence>
<feature type="compositionally biased region" description="Basic and acidic residues" evidence="1">
    <location>
        <begin position="202"/>
        <end position="227"/>
    </location>
</feature>
<feature type="domain" description="DnaJ homologue subfamily C member 28 conserved" evidence="2">
    <location>
        <begin position="258"/>
        <end position="327"/>
    </location>
</feature>
<protein>
    <recommendedName>
        <fullName evidence="2">DnaJ homologue subfamily C member 28 conserved domain-containing protein</fullName>
    </recommendedName>
</protein>
<dbReference type="OrthoDB" id="547796at2759"/>
<sequence>MSFARPALPLYISFSASRTVVSSVRRRNLNWNAVRREEADHRASSKLFEDAAREEAEERKHPPCPSQVSILEGQNENWTGEESIQDAVLRMLVDKYKPLRSGPIRTADEKLKQDLPKVSAPDTITGLTSDISAGELAANINASSNTAQDAPRRYLPGEPLLPSIEGHKPWHTTFKVPSHATSNVRHGHFPSPSPKAAPSPVLDEKAKRKERETRRRTEQAGRLSRAKESTLDYRLGIKGDAAVQRRVNPITLKGWASLVEDRIESARQEGLFRNVKGRGQPLESTTQDSNPFIAREEFLMNRIVQRQGAAPPWVEVQGEMELAVTSFRTVLKQSWTRRAIRMLTLQPTDLLPKLTLDDVIALRDAEWEAREQAFHETALEEVNALVRKYNGLAPYAVRKGYYSRSAELDKAYRDSAEDILQGLAERMSSVNKSGRFSGVTDGWEDDDRATEPPGVTSSVSRWTLRDLLRDWWTSFRGR</sequence>
<organism evidence="3 4">
    <name type="scientific">Laetiporus sulphureus 93-53</name>
    <dbReference type="NCBI Taxonomy" id="1314785"/>
    <lineage>
        <taxon>Eukaryota</taxon>
        <taxon>Fungi</taxon>
        <taxon>Dikarya</taxon>
        <taxon>Basidiomycota</taxon>
        <taxon>Agaricomycotina</taxon>
        <taxon>Agaricomycetes</taxon>
        <taxon>Polyporales</taxon>
        <taxon>Laetiporus</taxon>
    </lineage>
</organism>
<keyword evidence="4" id="KW-1185">Reference proteome</keyword>
<accession>A0A165E8A9</accession>
<evidence type="ECO:0000313" key="4">
    <source>
        <dbReference type="Proteomes" id="UP000076871"/>
    </source>
</evidence>
<dbReference type="PANTHER" id="PTHR39394:SF1">
    <property type="entry name" value="DNAJ HOMOLOGUE SUBFAMILY C MEMBER 28 CONSERVED DOMAIN-CONTAINING PROTEIN"/>
    <property type="match status" value="1"/>
</dbReference>
<proteinExistence type="predicted"/>
<dbReference type="RefSeq" id="XP_040764183.1">
    <property type="nucleotide sequence ID" value="XM_040904408.1"/>
</dbReference>
<feature type="region of interest" description="Disordered" evidence="1">
    <location>
        <begin position="180"/>
        <end position="227"/>
    </location>
</feature>
<dbReference type="Proteomes" id="UP000076871">
    <property type="component" value="Unassembled WGS sequence"/>
</dbReference>
<dbReference type="GeneID" id="63821438"/>
<feature type="region of interest" description="Disordered" evidence="1">
    <location>
        <begin position="51"/>
        <end position="77"/>
    </location>
</feature>
<gene>
    <name evidence="3" type="ORF">LAESUDRAFT_653321</name>
</gene>
<dbReference type="EMBL" id="KV427624">
    <property type="protein sequence ID" value="KZT06443.1"/>
    <property type="molecule type" value="Genomic_DNA"/>
</dbReference>
<name>A0A165E8A9_9APHY</name>
<dbReference type="AlphaFoldDB" id="A0A165E8A9"/>
<dbReference type="PANTHER" id="PTHR39394">
    <property type="entry name" value="YALI0E31793P"/>
    <property type="match status" value="1"/>
</dbReference>
<reference evidence="3 4" key="1">
    <citation type="journal article" date="2016" name="Mol. Biol. Evol.">
        <title>Comparative Genomics of Early-Diverging Mushroom-Forming Fungi Provides Insights into the Origins of Lignocellulose Decay Capabilities.</title>
        <authorList>
            <person name="Nagy L.G."/>
            <person name="Riley R."/>
            <person name="Tritt A."/>
            <person name="Adam C."/>
            <person name="Daum C."/>
            <person name="Floudas D."/>
            <person name="Sun H."/>
            <person name="Yadav J.S."/>
            <person name="Pangilinan J."/>
            <person name="Larsson K.H."/>
            <person name="Matsuura K."/>
            <person name="Barry K."/>
            <person name="Labutti K."/>
            <person name="Kuo R."/>
            <person name="Ohm R.A."/>
            <person name="Bhattacharya S.S."/>
            <person name="Shirouzu T."/>
            <person name="Yoshinaga Y."/>
            <person name="Martin F.M."/>
            <person name="Grigoriev I.V."/>
            <person name="Hibbett D.S."/>
        </authorList>
    </citation>
    <scope>NUCLEOTIDE SEQUENCE [LARGE SCALE GENOMIC DNA]</scope>
    <source>
        <strain evidence="3 4">93-53</strain>
    </source>
</reference>
<dbReference type="InParanoid" id="A0A165E8A9"/>
<feature type="compositionally biased region" description="Basic and acidic residues" evidence="1">
    <location>
        <begin position="51"/>
        <end position="61"/>
    </location>
</feature>
<evidence type="ECO:0000313" key="3">
    <source>
        <dbReference type="EMBL" id="KZT06443.1"/>
    </source>
</evidence>